<protein>
    <submittedName>
        <fullName evidence="1">Uncharacterized protein</fullName>
    </submittedName>
</protein>
<organism evidence="1 4">
    <name type="scientific">Eisenbergiella tayi</name>
    <dbReference type="NCBI Taxonomy" id="1432052"/>
    <lineage>
        <taxon>Bacteria</taxon>
        <taxon>Bacillati</taxon>
        <taxon>Bacillota</taxon>
        <taxon>Clostridia</taxon>
        <taxon>Lachnospirales</taxon>
        <taxon>Lachnospiraceae</taxon>
        <taxon>Eisenbergiella</taxon>
    </lineage>
</organism>
<dbReference type="Proteomes" id="UP000094067">
    <property type="component" value="Unassembled WGS sequence"/>
</dbReference>
<proteinExistence type="predicted"/>
<dbReference type="EMBL" id="MEHA01000049">
    <property type="protein sequence ID" value="ODR37582.1"/>
    <property type="molecule type" value="Genomic_DNA"/>
</dbReference>
<dbReference type="EMBL" id="MEHD01000037">
    <property type="protein sequence ID" value="ODR49536.1"/>
    <property type="molecule type" value="Genomic_DNA"/>
</dbReference>
<dbReference type="EMBL" id="MCGH01000003">
    <property type="protein sequence ID" value="ODM04102.1"/>
    <property type="molecule type" value="Genomic_DNA"/>
</dbReference>
<dbReference type="Proteomes" id="UP000094271">
    <property type="component" value="Unassembled WGS sequence"/>
</dbReference>
<reference evidence="3 6" key="2">
    <citation type="submission" date="2016-08" db="EMBL/GenBank/DDBJ databases">
        <title>Characterization of Isolates of Eisenbergiella tayi Derived from Blood Cultures, Using Whole Genome Sequencing.</title>
        <authorList>
            <person name="Bernier A.-M."/>
            <person name="Burdz T."/>
            <person name="Wiebe D."/>
            <person name="Bernard K."/>
        </authorList>
    </citation>
    <scope>NUCLEOTIDE SEQUENCE [LARGE SCALE GENOMIC DNA]</scope>
    <source>
        <strain evidence="3 6">NML120146</strain>
    </source>
</reference>
<comment type="caution">
    <text evidence="1">The sequence shown here is derived from an EMBL/GenBank/DDBJ whole genome shotgun (WGS) entry which is preliminary data.</text>
</comment>
<evidence type="ECO:0000313" key="3">
    <source>
        <dbReference type="EMBL" id="ODR49536.1"/>
    </source>
</evidence>
<evidence type="ECO:0000313" key="4">
    <source>
        <dbReference type="Proteomes" id="UP000094067"/>
    </source>
</evidence>
<evidence type="ECO:0000313" key="6">
    <source>
        <dbReference type="Proteomes" id="UP000094869"/>
    </source>
</evidence>
<evidence type="ECO:0000313" key="5">
    <source>
        <dbReference type="Proteomes" id="UP000094271"/>
    </source>
</evidence>
<keyword evidence="6" id="KW-1185">Reference proteome</keyword>
<accession>A0A1E3A5Q0</accession>
<dbReference type="Proteomes" id="UP000094869">
    <property type="component" value="Unassembled WGS sequence"/>
</dbReference>
<gene>
    <name evidence="2" type="ORF">BEI59_35005</name>
    <name evidence="1" type="ORF">BEI61_04906</name>
    <name evidence="3" type="ORF">BEI63_24385</name>
</gene>
<sequence>MYYEELIERLFQGEMEGVIREGTAFSFPVAGKIENIKCDKFFLYTIERKTRKHNEPFARLALEAEEGQLLLFQEKERGGEGDEILAPELPFEQYGIVLKAFRKDYMRIRKIAYCEDCTDDELLILLRLLEEYRYLAGDKRPYYEMAPEFFEWANRQLEKVGKKERQ</sequence>
<evidence type="ECO:0000313" key="1">
    <source>
        <dbReference type="EMBL" id="ODM04102.1"/>
    </source>
</evidence>
<reference evidence="2 5" key="3">
    <citation type="submission" date="2016-08" db="EMBL/GenBank/DDBJ databases">
        <authorList>
            <person name="Seilhamer J.J."/>
        </authorList>
    </citation>
    <scope>NUCLEOTIDE SEQUENCE [LARGE SCALE GENOMIC DNA]</scope>
    <source>
        <strain evidence="2 5">NML150140-1</strain>
    </source>
</reference>
<name>A0A1E3A5Q0_9FIRM</name>
<dbReference type="RefSeq" id="WP_069154342.1">
    <property type="nucleotide sequence ID" value="NZ_JAWYUW010000113.1"/>
</dbReference>
<dbReference type="AlphaFoldDB" id="A0A1E3A5Q0"/>
<evidence type="ECO:0000313" key="2">
    <source>
        <dbReference type="EMBL" id="ODR37582.1"/>
    </source>
</evidence>
<reference evidence="1 4" key="1">
    <citation type="submission" date="2016-07" db="EMBL/GenBank/DDBJ databases">
        <title>Characterization of isolates of Eisenbergiella tayi derived from blood cultures, using whole genome sequencing.</title>
        <authorList>
            <person name="Burdz T."/>
            <person name="Wiebe D."/>
            <person name="Huynh C."/>
            <person name="Bernard K."/>
        </authorList>
    </citation>
    <scope>NUCLEOTIDE SEQUENCE [LARGE SCALE GENOMIC DNA]</scope>
    <source>
        <strain evidence="1 4">NML 110608</strain>
    </source>
</reference>